<dbReference type="CDD" id="cd01650">
    <property type="entry name" value="RT_nLTR_like"/>
    <property type="match status" value="1"/>
</dbReference>
<dbReference type="PANTHER" id="PTHR47027:SF20">
    <property type="entry name" value="REVERSE TRANSCRIPTASE-LIKE PROTEIN WITH RNA-DIRECTED DNA POLYMERASE DOMAIN"/>
    <property type="match status" value="1"/>
</dbReference>
<keyword evidence="3" id="KW-1185">Reference proteome</keyword>
<dbReference type="EMBL" id="UZAM01019161">
    <property type="protein sequence ID" value="VDP52388.1"/>
    <property type="molecule type" value="Genomic_DNA"/>
</dbReference>
<dbReference type="PROSITE" id="PS50878">
    <property type="entry name" value="RT_POL"/>
    <property type="match status" value="1"/>
</dbReference>
<gene>
    <name evidence="2" type="ORF">SBAD_LOCUS12868</name>
</gene>
<dbReference type="Proteomes" id="UP000270296">
    <property type="component" value="Unassembled WGS sequence"/>
</dbReference>
<proteinExistence type="predicted"/>
<reference evidence="2 3" key="2">
    <citation type="submission" date="2018-11" db="EMBL/GenBank/DDBJ databases">
        <authorList>
            <consortium name="Pathogen Informatics"/>
        </authorList>
    </citation>
    <scope>NUCLEOTIDE SEQUENCE [LARGE SCALE GENOMIC DNA]</scope>
</reference>
<reference evidence="4" key="1">
    <citation type="submission" date="2016-06" db="UniProtKB">
        <authorList>
            <consortium name="WormBaseParasite"/>
        </authorList>
    </citation>
    <scope>IDENTIFICATION</scope>
</reference>
<dbReference type="InterPro" id="IPR043502">
    <property type="entry name" value="DNA/RNA_pol_sf"/>
</dbReference>
<organism evidence="4">
    <name type="scientific">Soboliphyme baturini</name>
    <dbReference type="NCBI Taxonomy" id="241478"/>
    <lineage>
        <taxon>Eukaryota</taxon>
        <taxon>Metazoa</taxon>
        <taxon>Ecdysozoa</taxon>
        <taxon>Nematoda</taxon>
        <taxon>Enoplea</taxon>
        <taxon>Dorylaimia</taxon>
        <taxon>Dioctophymatida</taxon>
        <taxon>Dioctophymatoidea</taxon>
        <taxon>Soboliphymatidae</taxon>
        <taxon>Soboliphyme</taxon>
    </lineage>
</organism>
<evidence type="ECO:0000259" key="1">
    <source>
        <dbReference type="PROSITE" id="PS50878"/>
    </source>
</evidence>
<evidence type="ECO:0000313" key="2">
    <source>
        <dbReference type="EMBL" id="VDP52388.1"/>
    </source>
</evidence>
<dbReference type="WBParaSite" id="SBAD_0001328101-mRNA-1">
    <property type="protein sequence ID" value="SBAD_0001328101-mRNA-1"/>
    <property type="gene ID" value="SBAD_0001328101"/>
</dbReference>
<dbReference type="AlphaFoldDB" id="A0A183JAH0"/>
<dbReference type="PANTHER" id="PTHR47027">
    <property type="entry name" value="REVERSE TRANSCRIPTASE DOMAIN-CONTAINING PROTEIN"/>
    <property type="match status" value="1"/>
</dbReference>
<evidence type="ECO:0000313" key="3">
    <source>
        <dbReference type="Proteomes" id="UP000270296"/>
    </source>
</evidence>
<sequence>MEPLDNYALSGDLTSHEFWSRLRRTRNSALGADRALPRQWRQDRCFVVFKSGDASDVDSWRPIIIESCFLRLYSSMRRYRLADWPRSSVIVSADVQKGFDRVRAAAMLHIGWLDVRDAFGSVPHDLLTRILKETGLLEQAQGVFRDMYENASFAVDTEGASTGEIPLKAGVKQGDPCSSLLVNMLMDPLIRANLDKEDRQRFSYYGQRFSILAYADVLALFSRSARDLAEMLSAVEEVVTQLGLQFNAQKCKYL</sequence>
<dbReference type="OrthoDB" id="410104at2759"/>
<protein>
    <submittedName>
        <fullName evidence="4">Reverse transcriptase domain-containing protein</fullName>
    </submittedName>
</protein>
<feature type="domain" description="Reverse transcriptase" evidence="1">
    <location>
        <begin position="29"/>
        <end position="254"/>
    </location>
</feature>
<evidence type="ECO:0000313" key="4">
    <source>
        <dbReference type="WBParaSite" id="SBAD_0001328101-mRNA-1"/>
    </source>
</evidence>
<accession>A0A183JAH0</accession>
<name>A0A183JAH0_9BILA</name>
<dbReference type="Pfam" id="PF00078">
    <property type="entry name" value="RVT_1"/>
    <property type="match status" value="1"/>
</dbReference>
<dbReference type="SUPFAM" id="SSF56672">
    <property type="entry name" value="DNA/RNA polymerases"/>
    <property type="match status" value="1"/>
</dbReference>
<dbReference type="InterPro" id="IPR000477">
    <property type="entry name" value="RT_dom"/>
</dbReference>